<dbReference type="OrthoDB" id="284841at2"/>
<organism evidence="2 3">
    <name type="scientific">Maioricimonas rarisocia</name>
    <dbReference type="NCBI Taxonomy" id="2528026"/>
    <lineage>
        <taxon>Bacteria</taxon>
        <taxon>Pseudomonadati</taxon>
        <taxon>Planctomycetota</taxon>
        <taxon>Planctomycetia</taxon>
        <taxon>Planctomycetales</taxon>
        <taxon>Planctomycetaceae</taxon>
        <taxon>Maioricimonas</taxon>
    </lineage>
</organism>
<protein>
    <recommendedName>
        <fullName evidence="4">Carboxypeptidase regulatory-like domain-containing protein</fullName>
    </recommendedName>
</protein>
<keyword evidence="3" id="KW-1185">Reference proteome</keyword>
<dbReference type="KEGG" id="mri:Mal4_21400"/>
<feature type="chain" id="PRO_5022033880" description="Carboxypeptidase regulatory-like domain-containing protein" evidence="1">
    <location>
        <begin position="28"/>
        <end position="182"/>
    </location>
</feature>
<gene>
    <name evidence="2" type="ORF">Mal4_21400</name>
</gene>
<proteinExistence type="predicted"/>
<dbReference type="SUPFAM" id="SSF49478">
    <property type="entry name" value="Cna protein B-type domain"/>
    <property type="match status" value="1"/>
</dbReference>
<keyword evidence="1" id="KW-0732">Signal</keyword>
<dbReference type="Proteomes" id="UP000320496">
    <property type="component" value="Chromosome"/>
</dbReference>
<name>A0A517Z5S9_9PLAN</name>
<dbReference type="InterPro" id="IPR013783">
    <property type="entry name" value="Ig-like_fold"/>
</dbReference>
<evidence type="ECO:0000313" key="3">
    <source>
        <dbReference type="Proteomes" id="UP000320496"/>
    </source>
</evidence>
<reference evidence="2 3" key="1">
    <citation type="submission" date="2019-02" db="EMBL/GenBank/DDBJ databases">
        <title>Deep-cultivation of Planctomycetes and their phenomic and genomic characterization uncovers novel biology.</title>
        <authorList>
            <person name="Wiegand S."/>
            <person name="Jogler M."/>
            <person name="Boedeker C."/>
            <person name="Pinto D."/>
            <person name="Vollmers J."/>
            <person name="Rivas-Marin E."/>
            <person name="Kohn T."/>
            <person name="Peeters S.H."/>
            <person name="Heuer A."/>
            <person name="Rast P."/>
            <person name="Oberbeckmann S."/>
            <person name="Bunk B."/>
            <person name="Jeske O."/>
            <person name="Meyerdierks A."/>
            <person name="Storesund J.E."/>
            <person name="Kallscheuer N."/>
            <person name="Luecker S."/>
            <person name="Lage O.M."/>
            <person name="Pohl T."/>
            <person name="Merkel B.J."/>
            <person name="Hornburger P."/>
            <person name="Mueller R.-W."/>
            <person name="Bruemmer F."/>
            <person name="Labrenz M."/>
            <person name="Spormann A.M."/>
            <person name="Op den Camp H."/>
            <person name="Overmann J."/>
            <person name="Amann R."/>
            <person name="Jetten M.S.M."/>
            <person name="Mascher T."/>
            <person name="Medema M.H."/>
            <person name="Devos D.P."/>
            <person name="Kaster A.-K."/>
            <person name="Ovreas L."/>
            <person name="Rohde M."/>
            <person name="Galperin M.Y."/>
            <person name="Jogler C."/>
        </authorList>
    </citation>
    <scope>NUCLEOTIDE SEQUENCE [LARGE SCALE GENOMIC DNA]</scope>
    <source>
        <strain evidence="2 3">Mal4</strain>
    </source>
</reference>
<dbReference type="EMBL" id="CP036275">
    <property type="protein sequence ID" value="QDU37823.1"/>
    <property type="molecule type" value="Genomic_DNA"/>
</dbReference>
<sequence precursor="true">MHPAHSFAKAAAFVACAGMLWPAGLMAAPPEKQSGQPAARPDIMDVALATGGVFHGQLVDGQGQQIGEAVVKLVRDEQPVAETVADTQGRFQFRNVRGGAYVVETPRGSFPVRVWSEGTAPPAARPAAVLVSSEAVMRGQIGYLDPVNTTSLLLGVTGVVLSSVTLSKVNDLEDDIRKLRSP</sequence>
<feature type="signal peptide" evidence="1">
    <location>
        <begin position="1"/>
        <end position="27"/>
    </location>
</feature>
<dbReference type="Gene3D" id="2.60.40.10">
    <property type="entry name" value="Immunoglobulins"/>
    <property type="match status" value="1"/>
</dbReference>
<evidence type="ECO:0008006" key="4">
    <source>
        <dbReference type="Google" id="ProtNLM"/>
    </source>
</evidence>
<evidence type="ECO:0000313" key="2">
    <source>
        <dbReference type="EMBL" id="QDU37823.1"/>
    </source>
</evidence>
<dbReference type="RefSeq" id="WP_145369053.1">
    <property type="nucleotide sequence ID" value="NZ_CP036275.1"/>
</dbReference>
<accession>A0A517Z5S9</accession>
<evidence type="ECO:0000256" key="1">
    <source>
        <dbReference type="SAM" id="SignalP"/>
    </source>
</evidence>
<dbReference type="AlphaFoldDB" id="A0A517Z5S9"/>